<accession>A0A9W9TSE1</accession>
<dbReference type="Gene3D" id="3.40.50.720">
    <property type="entry name" value="NAD(P)-binding Rossmann-like Domain"/>
    <property type="match status" value="1"/>
</dbReference>
<dbReference type="RefSeq" id="XP_058332550.1">
    <property type="nucleotide sequence ID" value="XM_058473547.1"/>
</dbReference>
<dbReference type="InterPro" id="IPR057326">
    <property type="entry name" value="KR_dom"/>
</dbReference>
<dbReference type="EMBL" id="JAPQKS010000003">
    <property type="protein sequence ID" value="KAJ5239631.1"/>
    <property type="molecule type" value="Genomic_DNA"/>
</dbReference>
<dbReference type="PRINTS" id="PR00081">
    <property type="entry name" value="GDHRDH"/>
</dbReference>
<proteinExistence type="inferred from homology"/>
<feature type="domain" description="Ketoreductase" evidence="2">
    <location>
        <begin position="11"/>
        <end position="200"/>
    </location>
</feature>
<organism evidence="3 4">
    <name type="scientific">Penicillium chermesinum</name>
    <dbReference type="NCBI Taxonomy" id="63820"/>
    <lineage>
        <taxon>Eukaryota</taxon>
        <taxon>Fungi</taxon>
        <taxon>Dikarya</taxon>
        <taxon>Ascomycota</taxon>
        <taxon>Pezizomycotina</taxon>
        <taxon>Eurotiomycetes</taxon>
        <taxon>Eurotiomycetidae</taxon>
        <taxon>Eurotiales</taxon>
        <taxon>Aspergillaceae</taxon>
        <taxon>Penicillium</taxon>
    </lineage>
</organism>
<comment type="similarity">
    <text evidence="1">Belongs to the short-chain dehydrogenases/reductases (SDR) family.</text>
</comment>
<dbReference type="InterPro" id="IPR051911">
    <property type="entry name" value="SDR_oxidoreductase"/>
</dbReference>
<reference evidence="3" key="2">
    <citation type="journal article" date="2023" name="IMA Fungus">
        <title>Comparative genomic study of the Penicillium genus elucidates a diverse pangenome and 15 lateral gene transfer events.</title>
        <authorList>
            <person name="Petersen C."/>
            <person name="Sorensen T."/>
            <person name="Nielsen M.R."/>
            <person name="Sondergaard T.E."/>
            <person name="Sorensen J.L."/>
            <person name="Fitzpatrick D.A."/>
            <person name="Frisvad J.C."/>
            <person name="Nielsen K.L."/>
        </authorList>
    </citation>
    <scope>NUCLEOTIDE SEQUENCE</scope>
    <source>
        <strain evidence="3">IBT 19713</strain>
    </source>
</reference>
<dbReference type="GeneID" id="83200850"/>
<dbReference type="Pfam" id="PF00106">
    <property type="entry name" value="adh_short"/>
    <property type="match status" value="1"/>
</dbReference>
<reference evidence="3" key="1">
    <citation type="submission" date="2022-11" db="EMBL/GenBank/DDBJ databases">
        <authorList>
            <person name="Petersen C."/>
        </authorList>
    </citation>
    <scope>NUCLEOTIDE SEQUENCE</scope>
    <source>
        <strain evidence="3">IBT 19713</strain>
    </source>
</reference>
<name>A0A9W9TSE1_9EURO</name>
<dbReference type="Proteomes" id="UP001150941">
    <property type="component" value="Unassembled WGS sequence"/>
</dbReference>
<comment type="caution">
    <text evidence="3">The sequence shown here is derived from an EMBL/GenBank/DDBJ whole genome shotgun (WGS) entry which is preliminary data.</text>
</comment>
<dbReference type="PRINTS" id="PR00080">
    <property type="entry name" value="SDRFAMILY"/>
</dbReference>
<dbReference type="InterPro" id="IPR002347">
    <property type="entry name" value="SDR_fam"/>
</dbReference>
<dbReference type="AlphaFoldDB" id="A0A9W9TSE1"/>
<evidence type="ECO:0000256" key="1">
    <source>
        <dbReference type="RuleBase" id="RU000363"/>
    </source>
</evidence>
<dbReference type="SMART" id="SM00822">
    <property type="entry name" value="PKS_KR"/>
    <property type="match status" value="1"/>
</dbReference>
<dbReference type="SUPFAM" id="SSF51735">
    <property type="entry name" value="NAD(P)-binding Rossmann-fold domains"/>
    <property type="match status" value="1"/>
</dbReference>
<protein>
    <recommendedName>
        <fullName evidence="2">Ketoreductase domain-containing protein</fullName>
    </recommendedName>
</protein>
<keyword evidence="4" id="KW-1185">Reference proteome</keyword>
<sequence>MPIYEKPARPLTWLITGSSSGLGLALTRVVQAQGHTVIATSRDPSKVPELVAEVESHGGEWYPLDVTSASSTASLMETLASKGKQIDVLVNNAGTVAFGVMEQHDDEDLRAQMELLYIGPNRLIRAVLPSMRKQRFGSIINISSGAALEGYESMGAYAAAKAALDASSRVLAKEVAPCNVRLLTVCIGTFMSNIGSVSLVPRRPLPEDYKGSVGDALLKTIQDGRYAEIVNSDKDKAAKAIYDVAMGEGAGAGCGDERFMMLGKDMIKRVGGARDQYAHALDVFEEISASVAIADKA</sequence>
<gene>
    <name evidence="3" type="ORF">N7468_004250</name>
</gene>
<dbReference type="PANTHER" id="PTHR43976:SF6">
    <property type="entry name" value="OXIDOREDUCTASE, PUTATIVE (AFU_ORTHOLOGUE AFUA_1G13950)-RELATED"/>
    <property type="match status" value="1"/>
</dbReference>
<evidence type="ECO:0000313" key="3">
    <source>
        <dbReference type="EMBL" id="KAJ5239631.1"/>
    </source>
</evidence>
<dbReference type="PANTHER" id="PTHR43976">
    <property type="entry name" value="SHORT CHAIN DEHYDROGENASE"/>
    <property type="match status" value="1"/>
</dbReference>
<dbReference type="OrthoDB" id="1274115at2759"/>
<evidence type="ECO:0000313" key="4">
    <source>
        <dbReference type="Proteomes" id="UP001150941"/>
    </source>
</evidence>
<evidence type="ECO:0000259" key="2">
    <source>
        <dbReference type="SMART" id="SM00822"/>
    </source>
</evidence>
<dbReference type="InterPro" id="IPR036291">
    <property type="entry name" value="NAD(P)-bd_dom_sf"/>
</dbReference>